<evidence type="ECO:0000313" key="11">
    <source>
        <dbReference type="EMBL" id="CAF1686747.1"/>
    </source>
</evidence>
<dbReference type="InterPro" id="IPR000768">
    <property type="entry name" value="ART"/>
</dbReference>
<name>A0A816HFP8_ADIRI</name>
<dbReference type="GO" id="GO:0003950">
    <property type="term" value="F:NAD+ poly-ADP-ribosyltransferase activity"/>
    <property type="evidence" value="ECO:0007669"/>
    <property type="project" value="TreeGrafter"/>
</dbReference>
<evidence type="ECO:0000313" key="12">
    <source>
        <dbReference type="Proteomes" id="UP000663828"/>
    </source>
</evidence>
<keyword evidence="12" id="KW-1185">Reference proteome</keyword>
<evidence type="ECO:0000256" key="2">
    <source>
        <dbReference type="ARBA" id="ARBA00009558"/>
    </source>
</evidence>
<gene>
    <name evidence="11" type="ORF">XAT740_LOCUS62125</name>
</gene>
<dbReference type="GO" id="GO:0090729">
    <property type="term" value="F:toxin activity"/>
    <property type="evidence" value="ECO:0007669"/>
    <property type="project" value="UniProtKB-KW"/>
</dbReference>
<organism evidence="11 12">
    <name type="scientific">Adineta ricciae</name>
    <name type="common">Rotifer</name>
    <dbReference type="NCBI Taxonomy" id="249248"/>
    <lineage>
        <taxon>Eukaryota</taxon>
        <taxon>Metazoa</taxon>
        <taxon>Spiralia</taxon>
        <taxon>Gnathifera</taxon>
        <taxon>Rotifera</taxon>
        <taxon>Eurotatoria</taxon>
        <taxon>Bdelloidea</taxon>
        <taxon>Adinetida</taxon>
        <taxon>Adinetidae</taxon>
        <taxon>Adineta</taxon>
    </lineage>
</organism>
<dbReference type="PANTHER" id="PTHR10339">
    <property type="entry name" value="ADP-RIBOSYLTRANSFERASE"/>
    <property type="match status" value="1"/>
</dbReference>
<sequence length="274" mass="32399">MDEMLDCCREYYKDDLQELNKIEEFRSTYKKEKAIYWYTKPTFVSKLINKALRSEDFRALYACRAYIADLSEQLHDEYEQYKQLLIDCEQPLNQWTVYHGRAMSQDEIDLLCSRKGHLISLNGFLSTSQKREVAEFYAKEVMFIIQTTFDLSHGCFAHVAPMSYFSQEDEVLFDLASVFRILDIKYDRKTHKWYIYLVTTDDGTNVVQAYIDSVDIEASETNADFIFARLLSQMGEYKLAHDYLSKLSQMISNEHDSRDTALVHYYQGLILYRE</sequence>
<dbReference type="GO" id="GO:0106274">
    <property type="term" value="F:NAD+-protein-arginine ADP-ribosyltransferase activity"/>
    <property type="evidence" value="ECO:0007669"/>
    <property type="project" value="UniProtKB-EC"/>
</dbReference>
<evidence type="ECO:0000256" key="8">
    <source>
        <dbReference type="ARBA" id="ARBA00023026"/>
    </source>
</evidence>
<feature type="non-terminal residue" evidence="11">
    <location>
        <position position="274"/>
    </location>
</feature>
<protein>
    <recommendedName>
        <fullName evidence="10">NAD(P)(+)--arginine ADP-ribosyltransferase</fullName>
        <ecNumber evidence="10">2.4.2.31</ecNumber>
    </recommendedName>
    <alternativeName>
        <fullName evidence="10">Mono(ADP-ribosyl)transferase</fullName>
    </alternativeName>
</protein>
<dbReference type="Pfam" id="PF01129">
    <property type="entry name" value="ART"/>
    <property type="match status" value="1"/>
</dbReference>
<dbReference type="GO" id="GO:0005576">
    <property type="term" value="C:extracellular region"/>
    <property type="evidence" value="ECO:0007669"/>
    <property type="project" value="UniProtKB-SubCell"/>
</dbReference>
<dbReference type="PROSITE" id="PS51996">
    <property type="entry name" value="TR_MART"/>
    <property type="match status" value="1"/>
</dbReference>
<keyword evidence="10" id="KW-0521">NADP</keyword>
<dbReference type="EC" id="2.4.2.31" evidence="10"/>
<evidence type="ECO:0000256" key="4">
    <source>
        <dbReference type="ARBA" id="ARBA00022656"/>
    </source>
</evidence>
<dbReference type="GO" id="GO:0016779">
    <property type="term" value="F:nucleotidyltransferase activity"/>
    <property type="evidence" value="ECO:0007669"/>
    <property type="project" value="UniProtKB-KW"/>
</dbReference>
<dbReference type="AlphaFoldDB" id="A0A816HFP8"/>
<evidence type="ECO:0000256" key="3">
    <source>
        <dbReference type="ARBA" id="ARBA00022525"/>
    </source>
</evidence>
<comment type="subcellular location">
    <subcellularLocation>
        <location evidence="1">Secreted</location>
    </subcellularLocation>
</comment>
<proteinExistence type="inferred from homology"/>
<evidence type="ECO:0000256" key="7">
    <source>
        <dbReference type="ARBA" id="ARBA00022695"/>
    </source>
</evidence>
<dbReference type="InterPro" id="IPR050999">
    <property type="entry name" value="ADP-ribosyltransferase_ARG"/>
</dbReference>
<comment type="catalytic activity">
    <reaction evidence="9 10">
        <text>L-arginyl-[protein] + NAD(+) = N(omega)-(ADP-D-ribosyl)-L-arginyl-[protein] + nicotinamide + H(+)</text>
        <dbReference type="Rhea" id="RHEA:19149"/>
        <dbReference type="Rhea" id="RHEA-COMP:10532"/>
        <dbReference type="Rhea" id="RHEA-COMP:15087"/>
        <dbReference type="ChEBI" id="CHEBI:15378"/>
        <dbReference type="ChEBI" id="CHEBI:17154"/>
        <dbReference type="ChEBI" id="CHEBI:29965"/>
        <dbReference type="ChEBI" id="CHEBI:57540"/>
        <dbReference type="ChEBI" id="CHEBI:142554"/>
        <dbReference type="EC" id="2.4.2.31"/>
    </reaction>
</comment>
<evidence type="ECO:0000256" key="10">
    <source>
        <dbReference type="RuleBase" id="RU361228"/>
    </source>
</evidence>
<reference evidence="11" key="1">
    <citation type="submission" date="2021-02" db="EMBL/GenBank/DDBJ databases">
        <authorList>
            <person name="Nowell W R."/>
        </authorList>
    </citation>
    <scope>NUCLEOTIDE SEQUENCE</scope>
</reference>
<dbReference type="PANTHER" id="PTHR10339:SF25">
    <property type="entry name" value="SECRETED EXOENZYME S"/>
    <property type="match status" value="1"/>
</dbReference>
<keyword evidence="7" id="KW-0548">Nucleotidyltransferase</keyword>
<keyword evidence="6 10" id="KW-0808">Transferase</keyword>
<keyword evidence="4" id="KW-0800">Toxin</keyword>
<dbReference type="Gene3D" id="3.90.176.10">
    <property type="entry name" value="Toxin ADP-ribosyltransferase, Chain A, domain 1"/>
    <property type="match status" value="1"/>
</dbReference>
<comment type="similarity">
    <text evidence="2 10">Belongs to the Arg-specific ADP-ribosyltransferase family.</text>
</comment>
<dbReference type="EMBL" id="CAJNOR010017090">
    <property type="protein sequence ID" value="CAF1686747.1"/>
    <property type="molecule type" value="Genomic_DNA"/>
</dbReference>
<evidence type="ECO:0000256" key="1">
    <source>
        <dbReference type="ARBA" id="ARBA00004613"/>
    </source>
</evidence>
<keyword evidence="10" id="KW-0520">NAD</keyword>
<evidence type="ECO:0000256" key="6">
    <source>
        <dbReference type="ARBA" id="ARBA00022679"/>
    </source>
</evidence>
<comment type="caution">
    <text evidence="11">The sequence shown here is derived from an EMBL/GenBank/DDBJ whole genome shotgun (WGS) entry which is preliminary data.</text>
</comment>
<keyword evidence="8" id="KW-0843">Virulence</keyword>
<evidence type="ECO:0000256" key="9">
    <source>
        <dbReference type="ARBA" id="ARBA00047597"/>
    </source>
</evidence>
<accession>A0A816HFP8</accession>
<keyword evidence="3" id="KW-0964">Secreted</keyword>
<dbReference type="Proteomes" id="UP000663828">
    <property type="component" value="Unassembled WGS sequence"/>
</dbReference>
<keyword evidence="5 10" id="KW-0328">Glycosyltransferase</keyword>
<dbReference type="SUPFAM" id="SSF56399">
    <property type="entry name" value="ADP-ribosylation"/>
    <property type="match status" value="1"/>
</dbReference>
<evidence type="ECO:0000256" key="5">
    <source>
        <dbReference type="ARBA" id="ARBA00022676"/>
    </source>
</evidence>